<dbReference type="AlphaFoldDB" id="A0A2Z4ADA6"/>
<keyword evidence="8" id="KW-0479">Metal-binding</keyword>
<keyword evidence="8" id="KW-0862">Zinc</keyword>
<keyword evidence="7 8" id="KW-0804">Transcription</keyword>
<dbReference type="GO" id="GO:0005524">
    <property type="term" value="F:ATP binding"/>
    <property type="evidence" value="ECO:0007669"/>
    <property type="project" value="UniProtKB-UniRule"/>
</dbReference>
<dbReference type="EMBL" id="CP029803">
    <property type="protein sequence ID" value="AWT59335.1"/>
    <property type="molecule type" value="Genomic_DNA"/>
</dbReference>
<dbReference type="PANTHER" id="PTHR30455:SF2">
    <property type="entry name" value="TRANSCRIPTIONAL REPRESSOR NRDR"/>
    <property type="match status" value="1"/>
</dbReference>
<dbReference type="Pfam" id="PF03477">
    <property type="entry name" value="ATP-cone"/>
    <property type="match status" value="1"/>
</dbReference>
<dbReference type="NCBIfam" id="TIGR00244">
    <property type="entry name" value="transcriptional regulator NrdR"/>
    <property type="match status" value="1"/>
</dbReference>
<name>A0A2Z4ADA6_9BACT</name>
<evidence type="ECO:0000259" key="9">
    <source>
        <dbReference type="PROSITE" id="PS51161"/>
    </source>
</evidence>
<dbReference type="Proteomes" id="UP000247465">
    <property type="component" value="Chromosome"/>
</dbReference>
<feature type="domain" description="ATP-cone" evidence="9">
    <location>
        <begin position="49"/>
        <end position="139"/>
    </location>
</feature>
<dbReference type="InterPro" id="IPR005144">
    <property type="entry name" value="ATP-cone_dom"/>
</dbReference>
<gene>
    <name evidence="8 10" type="primary">nrdR</name>
    <name evidence="10" type="ORF">DF168_00520</name>
</gene>
<dbReference type="PANTHER" id="PTHR30455">
    <property type="entry name" value="TRANSCRIPTIONAL REPRESSOR NRDR"/>
    <property type="match status" value="1"/>
</dbReference>
<evidence type="ECO:0000256" key="1">
    <source>
        <dbReference type="ARBA" id="ARBA00022491"/>
    </source>
</evidence>
<evidence type="ECO:0000313" key="11">
    <source>
        <dbReference type="Proteomes" id="UP000247465"/>
    </source>
</evidence>
<dbReference type="GO" id="GO:0045892">
    <property type="term" value="P:negative regulation of DNA-templated transcription"/>
    <property type="evidence" value="ECO:0007669"/>
    <property type="project" value="UniProtKB-UniRule"/>
</dbReference>
<dbReference type="KEGG" id="mtar:DF168_00520"/>
<keyword evidence="4 8" id="KW-0067">ATP-binding</keyword>
<keyword evidence="6 8" id="KW-0238">DNA-binding</keyword>
<proteinExistence type="inferred from homology"/>
<dbReference type="HAMAP" id="MF_00440">
    <property type="entry name" value="NrdR"/>
    <property type="match status" value="1"/>
</dbReference>
<evidence type="ECO:0000256" key="7">
    <source>
        <dbReference type="ARBA" id="ARBA00023163"/>
    </source>
</evidence>
<reference evidence="10 11" key="1">
    <citation type="submission" date="2018-06" db="EMBL/GenBank/DDBJ databases">
        <title>Draft Genome Sequence of a Novel Marine Bacterium Related to the Verrucomicrobia.</title>
        <authorList>
            <person name="Vosseberg J."/>
            <person name="Martijn J."/>
            <person name="Ettema T.J.G."/>
        </authorList>
    </citation>
    <scope>NUCLEOTIDE SEQUENCE [LARGE SCALE GENOMIC DNA]</scope>
    <source>
        <strain evidence="10">TARA_B100001123</strain>
    </source>
</reference>
<keyword evidence="1 8" id="KW-0678">Repressor</keyword>
<dbReference type="GO" id="GO:0008270">
    <property type="term" value="F:zinc ion binding"/>
    <property type="evidence" value="ECO:0007669"/>
    <property type="project" value="UniProtKB-UniRule"/>
</dbReference>
<keyword evidence="5 8" id="KW-0805">Transcription regulation</keyword>
<sequence length="148" mass="17248">MICPKCSTHDTRVIDSRIGRNGLSIRRRRQCPACAYRFTTIEEVLRGDRVVIKSDGRREEFDRNKMLHGIRRACEKRPIDLEQIDMLISDVVIELEGEFDQEIPSAAIGKWTMEKLRLIDDIAYIRFASAYRNFQEESSRSIASRPNE</sequence>
<evidence type="ECO:0000256" key="6">
    <source>
        <dbReference type="ARBA" id="ARBA00023125"/>
    </source>
</evidence>
<evidence type="ECO:0000256" key="8">
    <source>
        <dbReference type="HAMAP-Rule" id="MF_00440"/>
    </source>
</evidence>
<comment type="cofactor">
    <cofactor evidence="8">
        <name>Zn(2+)</name>
        <dbReference type="ChEBI" id="CHEBI:29105"/>
    </cofactor>
    <text evidence="8">Binds 1 zinc ion.</text>
</comment>
<organism evidence="10 11">
    <name type="scientific">Candidatus Moanibacter tarae</name>
    <dbReference type="NCBI Taxonomy" id="2200854"/>
    <lineage>
        <taxon>Bacteria</taxon>
        <taxon>Pseudomonadati</taxon>
        <taxon>Verrucomicrobiota</taxon>
        <taxon>Opitutia</taxon>
        <taxon>Puniceicoccales</taxon>
        <taxon>Puniceicoccales incertae sedis</taxon>
        <taxon>Candidatus Moanibacter</taxon>
    </lineage>
</organism>
<evidence type="ECO:0000256" key="4">
    <source>
        <dbReference type="ARBA" id="ARBA00022840"/>
    </source>
</evidence>
<dbReference type="Pfam" id="PF22811">
    <property type="entry name" value="Zn_ribbon_NrdR"/>
    <property type="match status" value="1"/>
</dbReference>
<dbReference type="InterPro" id="IPR003796">
    <property type="entry name" value="RNR_NrdR-like"/>
</dbReference>
<evidence type="ECO:0000256" key="2">
    <source>
        <dbReference type="ARBA" id="ARBA00022741"/>
    </source>
</evidence>
<comment type="function">
    <text evidence="8">Negatively regulates transcription of bacterial ribonucleotide reductase nrd genes and operons by binding to NrdR-boxes.</text>
</comment>
<feature type="zinc finger region" evidence="8">
    <location>
        <begin position="3"/>
        <end position="34"/>
    </location>
</feature>
<evidence type="ECO:0000256" key="3">
    <source>
        <dbReference type="ARBA" id="ARBA00022771"/>
    </source>
</evidence>
<dbReference type="PROSITE" id="PS51161">
    <property type="entry name" value="ATP_CONE"/>
    <property type="match status" value="1"/>
</dbReference>
<evidence type="ECO:0000256" key="5">
    <source>
        <dbReference type="ARBA" id="ARBA00023015"/>
    </source>
</evidence>
<keyword evidence="3 8" id="KW-0863">Zinc-finger</keyword>
<accession>A0A2Z4ADA6</accession>
<dbReference type="InterPro" id="IPR055173">
    <property type="entry name" value="NrdR-like_N"/>
</dbReference>
<keyword evidence="2 8" id="KW-0547">Nucleotide-binding</keyword>
<dbReference type="GO" id="GO:0003677">
    <property type="term" value="F:DNA binding"/>
    <property type="evidence" value="ECO:0007669"/>
    <property type="project" value="UniProtKB-KW"/>
</dbReference>
<protein>
    <recommendedName>
        <fullName evidence="8">Transcriptional repressor NrdR</fullName>
    </recommendedName>
</protein>
<comment type="similarity">
    <text evidence="8">Belongs to the NrdR family.</text>
</comment>
<evidence type="ECO:0000313" key="10">
    <source>
        <dbReference type="EMBL" id="AWT59335.1"/>
    </source>
</evidence>